<organism evidence="1 2">
    <name type="scientific">Mola mola</name>
    <name type="common">Ocean sunfish</name>
    <name type="synonym">Tetraodon mola</name>
    <dbReference type="NCBI Taxonomy" id="94237"/>
    <lineage>
        <taxon>Eukaryota</taxon>
        <taxon>Metazoa</taxon>
        <taxon>Chordata</taxon>
        <taxon>Craniata</taxon>
        <taxon>Vertebrata</taxon>
        <taxon>Euteleostomi</taxon>
        <taxon>Actinopterygii</taxon>
        <taxon>Neopterygii</taxon>
        <taxon>Teleostei</taxon>
        <taxon>Neoteleostei</taxon>
        <taxon>Acanthomorphata</taxon>
        <taxon>Eupercaria</taxon>
        <taxon>Tetraodontiformes</taxon>
        <taxon>Molidae</taxon>
        <taxon>Mola</taxon>
    </lineage>
</organism>
<protein>
    <submittedName>
        <fullName evidence="1">Uncharacterized protein</fullName>
    </submittedName>
</protein>
<evidence type="ECO:0000313" key="1">
    <source>
        <dbReference type="Ensembl" id="ENSMMOP00000021731.1"/>
    </source>
</evidence>
<dbReference type="Proteomes" id="UP000261620">
    <property type="component" value="Unplaced"/>
</dbReference>
<sequence length="43" mass="5039">MLLFRPFLLRRPSFSELVSRISSIFSSFSGEHYILLNTTYVNV</sequence>
<accession>A0A3Q3XFQ1</accession>
<name>A0A3Q3XFQ1_MOLML</name>
<proteinExistence type="predicted"/>
<reference evidence="1" key="1">
    <citation type="submission" date="2025-08" db="UniProtKB">
        <authorList>
            <consortium name="Ensembl"/>
        </authorList>
    </citation>
    <scope>IDENTIFICATION</scope>
</reference>
<dbReference type="STRING" id="94237.ENSMMOP00000021731"/>
<reference evidence="1" key="2">
    <citation type="submission" date="2025-09" db="UniProtKB">
        <authorList>
            <consortium name="Ensembl"/>
        </authorList>
    </citation>
    <scope>IDENTIFICATION</scope>
</reference>
<dbReference type="Ensembl" id="ENSMMOT00000022092.1">
    <property type="protein sequence ID" value="ENSMMOP00000021731.1"/>
    <property type="gene ID" value="ENSMMOG00000016516.1"/>
</dbReference>
<keyword evidence="2" id="KW-1185">Reference proteome</keyword>
<dbReference type="AlphaFoldDB" id="A0A3Q3XFQ1"/>
<evidence type="ECO:0000313" key="2">
    <source>
        <dbReference type="Proteomes" id="UP000261620"/>
    </source>
</evidence>